<dbReference type="GO" id="GO:0004523">
    <property type="term" value="F:RNA-DNA hybrid ribonuclease activity"/>
    <property type="evidence" value="ECO:0007669"/>
    <property type="project" value="InterPro"/>
</dbReference>
<dbReference type="OrthoDB" id="2016287at2759"/>
<dbReference type="GO" id="GO:0003676">
    <property type="term" value="F:nucleic acid binding"/>
    <property type="evidence" value="ECO:0007669"/>
    <property type="project" value="InterPro"/>
</dbReference>
<dbReference type="FunFam" id="3.30.420.10:FF:000076">
    <property type="entry name" value="RBR-type E3 ubiquitin transferase"/>
    <property type="match status" value="1"/>
</dbReference>
<comment type="caution">
    <text evidence="3">The sequence shown here is derived from an EMBL/GenBank/DDBJ whole genome shotgun (WGS) entry which is preliminary data.</text>
</comment>
<keyword evidence="3" id="KW-0687">Ribonucleoprotein</keyword>
<protein>
    <submittedName>
        <fullName evidence="3">Ribosomal protein L9/RNase H1</fullName>
    </submittedName>
</protein>
<organism evidence="3 4">
    <name type="scientific">Artemisia annua</name>
    <name type="common">Sweet wormwood</name>
    <dbReference type="NCBI Taxonomy" id="35608"/>
    <lineage>
        <taxon>Eukaryota</taxon>
        <taxon>Viridiplantae</taxon>
        <taxon>Streptophyta</taxon>
        <taxon>Embryophyta</taxon>
        <taxon>Tracheophyta</taxon>
        <taxon>Spermatophyta</taxon>
        <taxon>Magnoliopsida</taxon>
        <taxon>eudicotyledons</taxon>
        <taxon>Gunneridae</taxon>
        <taxon>Pentapetalae</taxon>
        <taxon>asterids</taxon>
        <taxon>campanulids</taxon>
        <taxon>Asterales</taxon>
        <taxon>Asteraceae</taxon>
        <taxon>Asteroideae</taxon>
        <taxon>Anthemideae</taxon>
        <taxon>Artemisiinae</taxon>
        <taxon>Artemisia</taxon>
    </lineage>
</organism>
<dbReference type="Gene3D" id="3.30.420.10">
    <property type="entry name" value="Ribonuclease H-like superfamily/Ribonuclease H"/>
    <property type="match status" value="1"/>
</dbReference>
<dbReference type="STRING" id="35608.A0A2U1LE47"/>
<evidence type="ECO:0000313" key="3">
    <source>
        <dbReference type="EMBL" id="PWA47268.1"/>
    </source>
</evidence>
<dbReference type="Proteomes" id="UP000245207">
    <property type="component" value="Unassembled WGS sequence"/>
</dbReference>
<evidence type="ECO:0000313" key="4">
    <source>
        <dbReference type="Proteomes" id="UP000245207"/>
    </source>
</evidence>
<keyword evidence="4" id="KW-1185">Reference proteome</keyword>
<dbReference type="SUPFAM" id="SSF53098">
    <property type="entry name" value="Ribonuclease H-like"/>
    <property type="match status" value="1"/>
</dbReference>
<feature type="domain" description="RNase H type-1" evidence="2">
    <location>
        <begin position="146"/>
        <end position="277"/>
    </location>
</feature>
<keyword evidence="3" id="KW-0689">Ribosomal protein</keyword>
<dbReference type="InterPro" id="IPR002156">
    <property type="entry name" value="RNaseH_domain"/>
</dbReference>
<dbReference type="AlphaFoldDB" id="A0A2U1LE47"/>
<dbReference type="GO" id="GO:0005840">
    <property type="term" value="C:ribosome"/>
    <property type="evidence" value="ECO:0007669"/>
    <property type="project" value="UniProtKB-KW"/>
</dbReference>
<dbReference type="Pfam" id="PF13456">
    <property type="entry name" value="RVT_3"/>
    <property type="match status" value="1"/>
</dbReference>
<proteinExistence type="predicted"/>
<dbReference type="PANTHER" id="PTHR35756:SF1">
    <property type="entry name" value="OS05G0337400 PROTEIN"/>
    <property type="match status" value="1"/>
</dbReference>
<evidence type="ECO:0000259" key="2">
    <source>
        <dbReference type="PROSITE" id="PS50879"/>
    </source>
</evidence>
<reference evidence="3 4" key="1">
    <citation type="journal article" date="2018" name="Mol. Plant">
        <title>The genome of Artemisia annua provides insight into the evolution of Asteraceae family and artemisinin biosynthesis.</title>
        <authorList>
            <person name="Shen Q."/>
            <person name="Zhang L."/>
            <person name="Liao Z."/>
            <person name="Wang S."/>
            <person name="Yan T."/>
            <person name="Shi P."/>
            <person name="Liu M."/>
            <person name="Fu X."/>
            <person name="Pan Q."/>
            <person name="Wang Y."/>
            <person name="Lv Z."/>
            <person name="Lu X."/>
            <person name="Zhang F."/>
            <person name="Jiang W."/>
            <person name="Ma Y."/>
            <person name="Chen M."/>
            <person name="Hao X."/>
            <person name="Li L."/>
            <person name="Tang Y."/>
            <person name="Lv G."/>
            <person name="Zhou Y."/>
            <person name="Sun X."/>
            <person name="Brodelius P.E."/>
            <person name="Rose J.K.C."/>
            <person name="Tang K."/>
        </authorList>
    </citation>
    <scope>NUCLEOTIDE SEQUENCE [LARGE SCALE GENOMIC DNA]</scope>
    <source>
        <strain evidence="4">cv. Huhao1</strain>
        <tissue evidence="3">Leaf</tissue>
    </source>
</reference>
<feature type="region of interest" description="Disordered" evidence="1">
    <location>
        <begin position="96"/>
        <end position="134"/>
    </location>
</feature>
<dbReference type="PANTHER" id="PTHR35756">
    <property type="entry name" value="OS05G0337400 PROTEIN"/>
    <property type="match status" value="1"/>
</dbReference>
<sequence>MADEKDAFYVVRKGDVVGVYKNYSDFQPLYMPLIVDIASLSKLYGPNVAVFKGYGLPKAAEDFLASHGLNNAIYSIGAADVQSQLFGQLVTCPFQQPPSSNDKAGTRSPAENRIKKKVGSTSVSDSPQKKPPEIESFMDTLPVSAYCCSCVLEFDGAAKGNPGPAGAGAVLRAVDGSLVYRLREGLGVATNNVAEYRAVILGLRYALERGFRHIRVQGDSKLVCMQVNGVWKTKTENMTSLCKVAKDLKDKFASFQICHIEREFNTEADAQANMGVHLQMCGMYSRKLINVPLTCRTRRQIGRTVGDRHNIITTHKPSKTLKMATTISAAASSTLFKPHQKNLNTTISSLPIRPQFKCNSILPNLSISYKRLSSLNKIRSSATDEEIATVTEQDVEESVSDQGEVEPTVTIPVSPSDILTMFFQAEGTMSEGAIPSVTSALQETDGISDLRVKVHEGIASVELKKKTTVQATGVASNLVEIIQSSGFKLQALNLSFEDEDAN</sequence>
<gene>
    <name evidence="3" type="ORF">CTI12_AA500850</name>
</gene>
<dbReference type="InterPro" id="IPR036397">
    <property type="entry name" value="RNaseH_sf"/>
</dbReference>
<evidence type="ECO:0000256" key="1">
    <source>
        <dbReference type="SAM" id="MobiDB-lite"/>
    </source>
</evidence>
<dbReference type="GO" id="GO:0009507">
    <property type="term" value="C:chloroplast"/>
    <property type="evidence" value="ECO:0007669"/>
    <property type="project" value="TreeGrafter"/>
</dbReference>
<dbReference type="CDD" id="cd09279">
    <property type="entry name" value="RNase_HI_like"/>
    <property type="match status" value="1"/>
</dbReference>
<dbReference type="PROSITE" id="PS50879">
    <property type="entry name" value="RNASE_H_1"/>
    <property type="match status" value="1"/>
</dbReference>
<dbReference type="EMBL" id="PKPP01009889">
    <property type="protein sequence ID" value="PWA47268.1"/>
    <property type="molecule type" value="Genomic_DNA"/>
</dbReference>
<accession>A0A2U1LE47</accession>
<name>A0A2U1LE47_ARTAN</name>
<dbReference type="InterPro" id="IPR012337">
    <property type="entry name" value="RNaseH-like_sf"/>
</dbReference>